<evidence type="ECO:0000313" key="1">
    <source>
        <dbReference type="EMBL" id="HIV62465.1"/>
    </source>
</evidence>
<comment type="caution">
    <text evidence="1">The sequence shown here is derived from an EMBL/GenBank/DDBJ whole genome shotgun (WGS) entry which is preliminary data.</text>
</comment>
<reference evidence="1" key="1">
    <citation type="journal article" date="2021" name="PeerJ">
        <title>Extensive microbial diversity within the chicken gut microbiome revealed by metagenomics and culture.</title>
        <authorList>
            <person name="Gilroy R."/>
            <person name="Ravi A."/>
            <person name="Getino M."/>
            <person name="Pursley I."/>
            <person name="Horton D.L."/>
            <person name="Alikhan N.F."/>
            <person name="Baker D."/>
            <person name="Gharbi K."/>
            <person name="Hall N."/>
            <person name="Watson M."/>
            <person name="Adriaenssens E.M."/>
            <person name="Foster-Nyarko E."/>
            <person name="Jarju S."/>
            <person name="Secka A."/>
            <person name="Antonio M."/>
            <person name="Oren A."/>
            <person name="Chaudhuri R.R."/>
            <person name="La Ragione R."/>
            <person name="Hildebrand F."/>
            <person name="Pallen M.J."/>
        </authorList>
    </citation>
    <scope>NUCLEOTIDE SEQUENCE</scope>
    <source>
        <strain evidence="1">CHK193-4272</strain>
    </source>
</reference>
<dbReference type="Pfam" id="PF09365">
    <property type="entry name" value="DUF2461"/>
    <property type="match status" value="1"/>
</dbReference>
<accession>A0A9D1PIV6</accession>
<gene>
    <name evidence="1" type="ORF">H9746_06470</name>
</gene>
<dbReference type="Proteomes" id="UP000886808">
    <property type="component" value="Unassembled WGS sequence"/>
</dbReference>
<proteinExistence type="predicted"/>
<dbReference type="EMBL" id="DXIE01000035">
    <property type="protein sequence ID" value="HIV62465.1"/>
    <property type="molecule type" value="Genomic_DNA"/>
</dbReference>
<reference evidence="1" key="2">
    <citation type="submission" date="2021-04" db="EMBL/GenBank/DDBJ databases">
        <authorList>
            <person name="Gilroy R."/>
        </authorList>
    </citation>
    <scope>NUCLEOTIDE SEQUENCE</scope>
    <source>
        <strain evidence="1">CHK193-4272</strain>
    </source>
</reference>
<sequence length="227" mass="27105">MSNFKGFSPEGLDLLIENRLMNSKDFYEEHKKDVREKAINPFHALCMDMTEDMLKIDPLFVTNPTRMVSRVRRDTRYTKDKTLYRANLWLYFRRPKDRFDSVPFYYMEVTPEYWSYGCFGGFGKGEMEIAREMILNEDANFLNAYKSAKSSDVFSLDGEMYKREHFPSAKDEYKPWLNRKYLGLAFYEHEDYSPLWDGSFVKPMLDNFKKIAPFYDFLIAIRERAKG</sequence>
<name>A0A9D1PIV6_9FIRM</name>
<dbReference type="InterPro" id="IPR012808">
    <property type="entry name" value="CHP02453"/>
</dbReference>
<protein>
    <submittedName>
        <fullName evidence="1">DUF2461 domain-containing protein</fullName>
    </submittedName>
</protein>
<dbReference type="AlphaFoldDB" id="A0A9D1PIV6"/>
<organism evidence="1 2">
    <name type="scientific">Candidatus Butyricicoccus avistercoris</name>
    <dbReference type="NCBI Taxonomy" id="2838518"/>
    <lineage>
        <taxon>Bacteria</taxon>
        <taxon>Bacillati</taxon>
        <taxon>Bacillota</taxon>
        <taxon>Clostridia</taxon>
        <taxon>Eubacteriales</taxon>
        <taxon>Butyricicoccaceae</taxon>
        <taxon>Butyricicoccus</taxon>
    </lineage>
</organism>
<evidence type="ECO:0000313" key="2">
    <source>
        <dbReference type="Proteomes" id="UP000886808"/>
    </source>
</evidence>